<dbReference type="Proteomes" id="UP000053825">
    <property type="component" value="Unassembled WGS sequence"/>
</dbReference>
<proteinExistence type="predicted"/>
<keyword evidence="2" id="KW-1185">Reference proteome</keyword>
<name>A0A0L7RAK5_9HYME</name>
<accession>A0A0L7RAK5</accession>
<evidence type="ECO:0000313" key="2">
    <source>
        <dbReference type="Proteomes" id="UP000053825"/>
    </source>
</evidence>
<dbReference type="EMBL" id="KQ414618">
    <property type="protein sequence ID" value="KOC67868.1"/>
    <property type="molecule type" value="Genomic_DNA"/>
</dbReference>
<evidence type="ECO:0000313" key="1">
    <source>
        <dbReference type="EMBL" id="KOC67868.1"/>
    </source>
</evidence>
<gene>
    <name evidence="1" type="ORF">WH47_12198</name>
</gene>
<protein>
    <submittedName>
        <fullName evidence="1">Uncharacterized protein</fullName>
    </submittedName>
</protein>
<reference evidence="1 2" key="1">
    <citation type="submission" date="2015-07" db="EMBL/GenBank/DDBJ databases">
        <title>The genome of Habropoda laboriosa.</title>
        <authorList>
            <person name="Pan H."/>
            <person name="Kapheim K."/>
        </authorList>
    </citation>
    <scope>NUCLEOTIDE SEQUENCE [LARGE SCALE GENOMIC DNA]</scope>
    <source>
        <strain evidence="1">0110345459</strain>
    </source>
</reference>
<dbReference type="STRING" id="597456.A0A0L7RAK5"/>
<dbReference type="OrthoDB" id="7553547at2759"/>
<organism evidence="1 2">
    <name type="scientific">Habropoda laboriosa</name>
    <dbReference type="NCBI Taxonomy" id="597456"/>
    <lineage>
        <taxon>Eukaryota</taxon>
        <taxon>Metazoa</taxon>
        <taxon>Ecdysozoa</taxon>
        <taxon>Arthropoda</taxon>
        <taxon>Hexapoda</taxon>
        <taxon>Insecta</taxon>
        <taxon>Pterygota</taxon>
        <taxon>Neoptera</taxon>
        <taxon>Endopterygota</taxon>
        <taxon>Hymenoptera</taxon>
        <taxon>Apocrita</taxon>
        <taxon>Aculeata</taxon>
        <taxon>Apoidea</taxon>
        <taxon>Anthophila</taxon>
        <taxon>Apidae</taxon>
        <taxon>Habropoda</taxon>
    </lineage>
</organism>
<sequence>MAVVVTAYKNARRNNAGSAFEEFPPYQRTRQHPLLYEQHHPFREQLIKTQQYQSHRRRPNRQDLFPYLGQQSFGDQSLLKGHSSDLKRHSSFFPDGILLRNVHDKDGMLFGKEQIIEDQTNDQQALRDDFRFADLFDKTTGSLKGQSGQLQSTGSFIRDPEYLKHGNHGLGYVSMPAISPYENVLALNEEASTTMTPSMAPTSTHQPLLQTTVSNSASAISQVHTSTTFKPKMASLKASYMATMPTVKSDTLADAGTTSPSTTAVSTMVPLAPITVKQSSNLAHPTALTTEASIPVMPTESPIISFGQTIPPIEFPAAKFIAPASHYYLSNGLKNTLQQSLLSYLTSQQLKSPDKTNGSTALLDNALNNNLITKLQSPALSYTLPEESKITLKDNLQIPLLNYLLQQESNRALPVAHTTIPETVNYIPLESLVDKPKLVLPTVPIATLSAVSRPLQTINYASTTLPRVSALPLGMAPLCESIKFRRNRSSISNRNPPRGLSSNVADGQATGLFNSLPGGIGGISAGIPTLNFGQNFQHAGQLRQFQVARNQPYSAGLQLQLGGFEGIDYSLRSSNPTLRPTDLGIAKVGLSLPELPRHQLATFPKVNFPRVITASGV</sequence>
<dbReference type="AlphaFoldDB" id="A0A0L7RAK5"/>